<keyword evidence="1" id="KW-0233">DNA recombination</keyword>
<protein>
    <recommendedName>
        <fullName evidence="2">Integrase catalytic domain-containing protein</fullName>
    </recommendedName>
</protein>
<dbReference type="GO" id="GO:0032196">
    <property type="term" value="P:transposition"/>
    <property type="evidence" value="ECO:0007669"/>
    <property type="project" value="TreeGrafter"/>
</dbReference>
<name>A0A6S6SSB1_9BACT</name>
<evidence type="ECO:0000256" key="1">
    <source>
        <dbReference type="ARBA" id="ARBA00023172"/>
    </source>
</evidence>
<feature type="domain" description="Integrase catalytic" evidence="2">
    <location>
        <begin position="161"/>
        <end position="365"/>
    </location>
</feature>
<dbReference type="Pfam" id="PF13936">
    <property type="entry name" value="HTH_38"/>
    <property type="match status" value="1"/>
</dbReference>
<dbReference type="GO" id="GO:0005829">
    <property type="term" value="C:cytosol"/>
    <property type="evidence" value="ECO:0007669"/>
    <property type="project" value="TreeGrafter"/>
</dbReference>
<gene>
    <name evidence="3" type="ORF">HELGO_WM14817</name>
</gene>
<proteinExistence type="predicted"/>
<dbReference type="GO" id="GO:0004803">
    <property type="term" value="F:transposase activity"/>
    <property type="evidence" value="ECO:0007669"/>
    <property type="project" value="TreeGrafter"/>
</dbReference>
<sequence length="535" mass="62266">MRDYKHLTQEERYHIGALRKVGYKQYEIAKEIGRDAGTISRELKRNSSTQYKTYTPRVADITAKYRRKVFCSTNNEKLNDKELKGLIRKYIRDDFSPEQTSAVLRIRHNRSISHVRIYDFIEKDKVKGGDLYKHLRFYHTGKRRAKYGSKYKGFIPDRVSISKRPKEVDNKSRLGDWEMDTIIGSNKKGAITTIVERVSMFVKISLPTSKKATDIEREVKRILSPIKNKVITITSDNGFEFSNHKNHCKKPYDCDAKDYCWKVQRQVPEYSIFNIFNLGSKKQCELYSQGIVKLEDIPNDFVMTANQEQAVKTFNSKETFINKEKIKEFVDTLTYPIYHLDFETFQQAIPQYKGISPYQQIPFQYSLHIEHEDGTLVHKEYLAHEDIDPREEIAKRLLADIPSNVTVLAYNMSFEKGVIKKLAESFPDLSTHLLSINENMKDLMIPFQKKYYVTPSMNGSYAIKYVLPALVPELACAYKELDGVQNGSQAMNAFANMSKMEEGKKEKMRNSLIEYCKLDTLAIVKILERLKEDIK</sequence>
<accession>A0A6S6SSB1</accession>
<dbReference type="InterPro" id="IPR051917">
    <property type="entry name" value="Transposase-Integrase"/>
</dbReference>
<dbReference type="PANTHER" id="PTHR10948">
    <property type="entry name" value="TRANSPOSASE"/>
    <property type="match status" value="1"/>
</dbReference>
<dbReference type="GO" id="GO:0006310">
    <property type="term" value="P:DNA recombination"/>
    <property type="evidence" value="ECO:0007669"/>
    <property type="project" value="UniProtKB-KW"/>
</dbReference>
<organism evidence="3">
    <name type="scientific">uncultured Campylobacterales bacterium</name>
    <dbReference type="NCBI Taxonomy" id="352960"/>
    <lineage>
        <taxon>Bacteria</taxon>
        <taxon>Pseudomonadati</taxon>
        <taxon>Campylobacterota</taxon>
        <taxon>Epsilonproteobacteria</taxon>
        <taxon>Campylobacterales</taxon>
        <taxon>environmental samples</taxon>
    </lineage>
</organism>
<dbReference type="Gene3D" id="1.10.10.60">
    <property type="entry name" value="Homeodomain-like"/>
    <property type="match status" value="1"/>
</dbReference>
<dbReference type="GO" id="GO:0015074">
    <property type="term" value="P:DNA integration"/>
    <property type="evidence" value="ECO:0007669"/>
    <property type="project" value="InterPro"/>
</dbReference>
<dbReference type="Pfam" id="PF11074">
    <property type="entry name" value="DUF2779"/>
    <property type="match status" value="1"/>
</dbReference>
<dbReference type="InterPro" id="IPR021301">
    <property type="entry name" value="DUF2779"/>
</dbReference>
<dbReference type="SUPFAM" id="SSF53098">
    <property type="entry name" value="Ribonuclease H-like"/>
    <property type="match status" value="1"/>
</dbReference>
<dbReference type="PROSITE" id="PS50994">
    <property type="entry name" value="INTEGRASE"/>
    <property type="match status" value="1"/>
</dbReference>
<dbReference type="NCBIfam" id="NF033563">
    <property type="entry name" value="transpos_IS30"/>
    <property type="match status" value="1"/>
</dbReference>
<dbReference type="InterPro" id="IPR012337">
    <property type="entry name" value="RNaseH-like_sf"/>
</dbReference>
<dbReference type="InterPro" id="IPR025246">
    <property type="entry name" value="IS30-like_HTH"/>
</dbReference>
<evidence type="ECO:0000259" key="2">
    <source>
        <dbReference type="PROSITE" id="PS50994"/>
    </source>
</evidence>
<dbReference type="InterPro" id="IPR053392">
    <property type="entry name" value="Transposase_IS30-like"/>
</dbReference>
<reference evidence="3" key="1">
    <citation type="submission" date="2020-01" db="EMBL/GenBank/DDBJ databases">
        <authorList>
            <person name="Meier V. D."/>
            <person name="Meier V D."/>
        </authorList>
    </citation>
    <scope>NUCLEOTIDE SEQUENCE</scope>
    <source>
        <strain evidence="3">HLG_WM_MAG_12</strain>
    </source>
</reference>
<dbReference type="EMBL" id="CACVAW010000026">
    <property type="protein sequence ID" value="CAA6807522.1"/>
    <property type="molecule type" value="Genomic_DNA"/>
</dbReference>
<dbReference type="PANTHER" id="PTHR10948:SF23">
    <property type="entry name" value="TRANSPOSASE INSI FOR INSERTION SEQUENCE ELEMENT IS30A-RELATED"/>
    <property type="match status" value="1"/>
</dbReference>
<dbReference type="InterPro" id="IPR001584">
    <property type="entry name" value="Integrase_cat-core"/>
</dbReference>
<dbReference type="AlphaFoldDB" id="A0A6S6SSB1"/>
<evidence type="ECO:0000313" key="3">
    <source>
        <dbReference type="EMBL" id="CAA6807522.1"/>
    </source>
</evidence>